<feature type="chain" id="PRO_5046127885" evidence="1">
    <location>
        <begin position="24"/>
        <end position="130"/>
    </location>
</feature>
<evidence type="ECO:0000256" key="1">
    <source>
        <dbReference type="SAM" id="SignalP"/>
    </source>
</evidence>
<evidence type="ECO:0000313" key="4">
    <source>
        <dbReference type="Proteomes" id="UP001629214"/>
    </source>
</evidence>
<dbReference type="PANTHER" id="PTHR39176:SF1">
    <property type="entry name" value="PERIPLASMIC PROTEIN"/>
    <property type="match status" value="1"/>
</dbReference>
<organism evidence="3 4">
    <name type="scientific">Herbaspirillum rhizosphaerae</name>
    <dbReference type="NCBI Taxonomy" id="346179"/>
    <lineage>
        <taxon>Bacteria</taxon>
        <taxon>Pseudomonadati</taxon>
        <taxon>Pseudomonadota</taxon>
        <taxon>Betaproteobacteria</taxon>
        <taxon>Burkholderiales</taxon>
        <taxon>Oxalobacteraceae</taxon>
        <taxon>Herbaspirillum</taxon>
    </lineage>
</organism>
<proteinExistence type="predicted"/>
<dbReference type="EMBL" id="JAQQFR010000002">
    <property type="protein sequence ID" value="MFL9877600.1"/>
    <property type="molecule type" value="Genomic_DNA"/>
</dbReference>
<dbReference type="Gene3D" id="1.20.1270.180">
    <property type="match status" value="1"/>
</dbReference>
<dbReference type="PANTHER" id="PTHR39176">
    <property type="entry name" value="PERIPLASMIC PROTEIN-RELATED"/>
    <property type="match status" value="1"/>
</dbReference>
<keyword evidence="1" id="KW-0732">Signal</keyword>
<dbReference type="Pfam" id="PF07007">
    <property type="entry name" value="LprI"/>
    <property type="match status" value="1"/>
</dbReference>
<sequence>MKLSLWRIAALLSLSTLSLAAHALDCDKATTQADMDECGSQALNRADAELNQTYIDYRNRLNKAQQNQIRDVQLAWIKYRDLSCKYASSSTGGSAHGMALQSCLTQKTQERTKELKALASCPEGDITCPR</sequence>
<comment type="caution">
    <text evidence="3">The sequence shown here is derived from an EMBL/GenBank/DDBJ whole genome shotgun (WGS) entry which is preliminary data.</text>
</comment>
<keyword evidence="4" id="KW-1185">Reference proteome</keyword>
<dbReference type="InterPro" id="IPR009739">
    <property type="entry name" value="LprI-like_N"/>
</dbReference>
<evidence type="ECO:0000259" key="2">
    <source>
        <dbReference type="Pfam" id="PF07007"/>
    </source>
</evidence>
<feature type="signal peptide" evidence="1">
    <location>
        <begin position="1"/>
        <end position="23"/>
    </location>
</feature>
<name>A0ABW8Z434_9BURK</name>
<accession>A0ABW8Z434</accession>
<evidence type="ECO:0000313" key="3">
    <source>
        <dbReference type="EMBL" id="MFL9877600.1"/>
    </source>
</evidence>
<reference evidence="3 4" key="1">
    <citation type="journal article" date="2024" name="Chem. Sci.">
        <title>Discovery of megapolipeptins by genome mining of a Burkholderiales bacteria collection.</title>
        <authorList>
            <person name="Paulo B.S."/>
            <person name="Recchia M.J.J."/>
            <person name="Lee S."/>
            <person name="Fergusson C.H."/>
            <person name="Romanowski S.B."/>
            <person name="Hernandez A."/>
            <person name="Krull N."/>
            <person name="Liu D.Y."/>
            <person name="Cavanagh H."/>
            <person name="Bos A."/>
            <person name="Gray C.A."/>
            <person name="Murphy B.T."/>
            <person name="Linington R.G."/>
            <person name="Eustaquio A.S."/>
        </authorList>
    </citation>
    <scope>NUCLEOTIDE SEQUENCE [LARGE SCALE GENOMIC DNA]</scope>
    <source>
        <strain evidence="3 4">RL21-008-BIB-B</strain>
    </source>
</reference>
<dbReference type="RefSeq" id="WP_408165943.1">
    <property type="nucleotide sequence ID" value="NZ_JAQQFR010000002.1"/>
</dbReference>
<dbReference type="Proteomes" id="UP001629214">
    <property type="component" value="Unassembled WGS sequence"/>
</dbReference>
<feature type="domain" description="Lysozyme inhibitor LprI-like N-terminal" evidence="2">
    <location>
        <begin position="26"/>
        <end position="115"/>
    </location>
</feature>
<gene>
    <name evidence="3" type="ORF">PQR63_04365</name>
</gene>
<protein>
    <submittedName>
        <fullName evidence="3">Lysozyme inhibitor LprI family protein</fullName>
    </submittedName>
</protein>